<protein>
    <submittedName>
        <fullName evidence="1">11864_t:CDS:1</fullName>
    </submittedName>
</protein>
<feature type="non-terminal residue" evidence="1">
    <location>
        <position position="40"/>
    </location>
</feature>
<sequence length="40" mass="4433">MMSLPNGHLMDDHKPGLGSGQLFLLEALSTFLLIIVEEHQ</sequence>
<proteinExistence type="predicted"/>
<comment type="caution">
    <text evidence="1">The sequence shown here is derived from an EMBL/GenBank/DDBJ whole genome shotgun (WGS) entry which is preliminary data.</text>
</comment>
<dbReference type="Proteomes" id="UP000789366">
    <property type="component" value="Unassembled WGS sequence"/>
</dbReference>
<evidence type="ECO:0000313" key="2">
    <source>
        <dbReference type="Proteomes" id="UP000789366"/>
    </source>
</evidence>
<organism evidence="1 2">
    <name type="scientific">Cetraspora pellucida</name>
    <dbReference type="NCBI Taxonomy" id="1433469"/>
    <lineage>
        <taxon>Eukaryota</taxon>
        <taxon>Fungi</taxon>
        <taxon>Fungi incertae sedis</taxon>
        <taxon>Mucoromycota</taxon>
        <taxon>Glomeromycotina</taxon>
        <taxon>Glomeromycetes</taxon>
        <taxon>Diversisporales</taxon>
        <taxon>Gigasporaceae</taxon>
        <taxon>Cetraspora</taxon>
    </lineage>
</organism>
<keyword evidence="2" id="KW-1185">Reference proteome</keyword>
<gene>
    <name evidence="1" type="ORF">SPELUC_LOCUS1754</name>
</gene>
<name>A0ACA9KGM0_9GLOM</name>
<accession>A0ACA9KGM0</accession>
<dbReference type="EMBL" id="CAJVPW010001002">
    <property type="protein sequence ID" value="CAG8472352.1"/>
    <property type="molecule type" value="Genomic_DNA"/>
</dbReference>
<evidence type="ECO:0000313" key="1">
    <source>
        <dbReference type="EMBL" id="CAG8472352.1"/>
    </source>
</evidence>
<reference evidence="1" key="1">
    <citation type="submission" date="2021-06" db="EMBL/GenBank/DDBJ databases">
        <authorList>
            <person name="Kallberg Y."/>
            <person name="Tangrot J."/>
            <person name="Rosling A."/>
        </authorList>
    </citation>
    <scope>NUCLEOTIDE SEQUENCE</scope>
    <source>
        <strain evidence="1">28 12/20/2015</strain>
    </source>
</reference>